<gene>
    <name evidence="6" type="ORF">H2204_009921</name>
</gene>
<keyword evidence="4" id="KW-0274">FAD</keyword>
<accession>A0AA38XX38</accession>
<dbReference type="Proteomes" id="UP001172681">
    <property type="component" value="Unassembled WGS sequence"/>
</dbReference>
<evidence type="ECO:0000256" key="5">
    <source>
        <dbReference type="ARBA" id="ARBA00023002"/>
    </source>
</evidence>
<evidence type="ECO:0000256" key="3">
    <source>
        <dbReference type="ARBA" id="ARBA00022630"/>
    </source>
</evidence>
<proteinExistence type="inferred from homology"/>
<organism evidence="6 7">
    <name type="scientific">Knufia peltigerae</name>
    <dbReference type="NCBI Taxonomy" id="1002370"/>
    <lineage>
        <taxon>Eukaryota</taxon>
        <taxon>Fungi</taxon>
        <taxon>Dikarya</taxon>
        <taxon>Ascomycota</taxon>
        <taxon>Pezizomycotina</taxon>
        <taxon>Eurotiomycetes</taxon>
        <taxon>Chaetothyriomycetidae</taxon>
        <taxon>Chaetothyriales</taxon>
        <taxon>Trichomeriaceae</taxon>
        <taxon>Knufia</taxon>
    </lineage>
</organism>
<keyword evidence="5" id="KW-0560">Oxidoreductase</keyword>
<dbReference type="PANTHER" id="PTHR42877:SF7">
    <property type="entry name" value="FLAVIN-BINDING MONOOXYGENASE-RELATED"/>
    <property type="match status" value="1"/>
</dbReference>
<evidence type="ECO:0000313" key="6">
    <source>
        <dbReference type="EMBL" id="KAJ9626776.1"/>
    </source>
</evidence>
<comment type="caution">
    <text evidence="6">The sequence shown here is derived from an EMBL/GenBank/DDBJ whole genome shotgun (WGS) entry which is preliminary data.</text>
</comment>
<dbReference type="GO" id="GO:0004499">
    <property type="term" value="F:N,N-dimethylaniline monooxygenase activity"/>
    <property type="evidence" value="ECO:0007669"/>
    <property type="project" value="InterPro"/>
</dbReference>
<reference evidence="6" key="1">
    <citation type="submission" date="2022-10" db="EMBL/GenBank/DDBJ databases">
        <title>Culturing micro-colonial fungi from biological soil crusts in the Mojave desert and describing Neophaeococcomyces mojavensis, and introducing the new genera and species Taxawa tesnikishii.</title>
        <authorList>
            <person name="Kurbessoian T."/>
            <person name="Stajich J.E."/>
        </authorList>
    </citation>
    <scope>NUCLEOTIDE SEQUENCE</scope>
    <source>
        <strain evidence="6">TK_35</strain>
    </source>
</reference>
<evidence type="ECO:0000256" key="2">
    <source>
        <dbReference type="ARBA" id="ARBA00010139"/>
    </source>
</evidence>
<dbReference type="GO" id="GO:0050661">
    <property type="term" value="F:NADP binding"/>
    <property type="evidence" value="ECO:0007669"/>
    <property type="project" value="InterPro"/>
</dbReference>
<protein>
    <recommendedName>
        <fullName evidence="8">Flavin-containing monooxygenase</fullName>
    </recommendedName>
</protein>
<keyword evidence="3" id="KW-0285">Flavoprotein</keyword>
<dbReference type="GO" id="GO:0050660">
    <property type="term" value="F:flavin adenine dinucleotide binding"/>
    <property type="evidence" value="ECO:0007669"/>
    <property type="project" value="InterPro"/>
</dbReference>
<dbReference type="Pfam" id="PF00743">
    <property type="entry name" value="FMO-like"/>
    <property type="match status" value="1"/>
</dbReference>
<dbReference type="PANTHER" id="PTHR42877">
    <property type="entry name" value="L-ORNITHINE N(5)-MONOOXYGENASE-RELATED"/>
    <property type="match status" value="1"/>
</dbReference>
<dbReference type="SUPFAM" id="SSF51905">
    <property type="entry name" value="FAD/NAD(P)-binding domain"/>
    <property type="match status" value="3"/>
</dbReference>
<name>A0AA38XX38_9EURO</name>
<dbReference type="InterPro" id="IPR051209">
    <property type="entry name" value="FAD-bind_Monooxygenase_sf"/>
</dbReference>
<evidence type="ECO:0008006" key="8">
    <source>
        <dbReference type="Google" id="ProtNLM"/>
    </source>
</evidence>
<evidence type="ECO:0000256" key="4">
    <source>
        <dbReference type="ARBA" id="ARBA00022827"/>
    </source>
</evidence>
<dbReference type="EMBL" id="JAPDRN010000080">
    <property type="protein sequence ID" value="KAJ9626776.1"/>
    <property type="molecule type" value="Genomic_DNA"/>
</dbReference>
<dbReference type="AlphaFoldDB" id="A0AA38XX38"/>
<evidence type="ECO:0000313" key="7">
    <source>
        <dbReference type="Proteomes" id="UP001172681"/>
    </source>
</evidence>
<dbReference type="PRINTS" id="PR00368">
    <property type="entry name" value="FADPNR"/>
</dbReference>
<evidence type="ECO:0000256" key="1">
    <source>
        <dbReference type="ARBA" id="ARBA00001974"/>
    </source>
</evidence>
<sequence length="602" mass="67953">MIAANESQTDWSTPSQKSIDDDRPIKVICIGAGISGMLTAIRFPQKIKNLELVIYDKSDDIGGTWHENRYPGVACDIPAHSYQFTFANNLNWSSFYAAGPEIHRYLKNVARRYDVERYVKLRHLFLGAQWQASDGKWEVEIEDLEKGRKFTDRADIFIKATGILNRWEWPDIPGLRNFKGTLLHSADRKSWETPLDPKGKRIAVIGGGSSGIQIVPQLQPTAARIDHYMKGKTWVSPVGYGSDKSNRGVTDNYKYSADELRMYREKPEEYLRYRREIERIMNAKPEILFKGTEEQKAFFVLNDESMKQKLSKKPHIYESMRPDFSPFCRRLTPGPGFLEALVEDNVDFIGCGIDAVVENGIKANDGRVREVDVIICATGYDTSMENEPPIVGLDGTTLADMWDPDPRAYLSICVPKMPNFFIYFGPNGGAGSGSAIFFLESVTLYLVKLVKKIQREYLKSMVVTEKATGDFVRHVNEYFSKTVFTETCKSWFKRNKENGRVTALWPGASIHTQKALENPRFEDFEYEYLEVLGSNTMAWLGNGTTVAQVSGQDTTAYLVDNDTPPPIVEGIHEWDDDGQGCLPHDLATHLEVDAPEAVVGGV</sequence>
<comment type="cofactor">
    <cofactor evidence="1">
        <name>FAD</name>
        <dbReference type="ChEBI" id="CHEBI:57692"/>
    </cofactor>
</comment>
<dbReference type="InterPro" id="IPR020946">
    <property type="entry name" value="Flavin_mOase-like"/>
</dbReference>
<dbReference type="InterPro" id="IPR036188">
    <property type="entry name" value="FAD/NAD-bd_sf"/>
</dbReference>
<dbReference type="Gene3D" id="3.50.50.60">
    <property type="entry name" value="FAD/NAD(P)-binding domain"/>
    <property type="match status" value="2"/>
</dbReference>
<comment type="similarity">
    <text evidence="2">Belongs to the FAD-binding monooxygenase family.</text>
</comment>
<keyword evidence="7" id="KW-1185">Reference proteome</keyword>